<evidence type="ECO:0000313" key="1">
    <source>
        <dbReference type="EMBL" id="MET4721995.1"/>
    </source>
</evidence>
<gene>
    <name evidence="1" type="ORF">ABIF63_006101</name>
</gene>
<keyword evidence="2" id="KW-1185">Reference proteome</keyword>
<proteinExistence type="predicted"/>
<organism evidence="1 2">
    <name type="scientific">Bradyrhizobium japonicum</name>
    <dbReference type="NCBI Taxonomy" id="375"/>
    <lineage>
        <taxon>Bacteria</taxon>
        <taxon>Pseudomonadati</taxon>
        <taxon>Pseudomonadota</taxon>
        <taxon>Alphaproteobacteria</taxon>
        <taxon>Hyphomicrobiales</taxon>
        <taxon>Nitrobacteraceae</taxon>
        <taxon>Bradyrhizobium</taxon>
    </lineage>
</organism>
<sequence>MFCIRLHFVRKERIGVEQISAVRLLTIDEGARRHGFIGKIFNGERYRADWLAVVACRRASRRSLGVGLLGKTFEDLDAELFRGRALDLPQLIPEPDHFALFLDGHASPPTR</sequence>
<dbReference type="Proteomes" id="UP001549291">
    <property type="component" value="Unassembled WGS sequence"/>
</dbReference>
<evidence type="ECO:0000313" key="2">
    <source>
        <dbReference type="Proteomes" id="UP001549291"/>
    </source>
</evidence>
<accession>A0ABV2RZJ4</accession>
<reference evidence="1 2" key="1">
    <citation type="submission" date="2024-06" db="EMBL/GenBank/DDBJ databases">
        <title>Genomic Encyclopedia of Type Strains, Phase V (KMG-V): Genome sequencing to study the core and pangenomes of soil and plant-associated prokaryotes.</title>
        <authorList>
            <person name="Whitman W."/>
        </authorList>
    </citation>
    <scope>NUCLEOTIDE SEQUENCE [LARGE SCALE GENOMIC DNA]</scope>
    <source>
        <strain evidence="1 2">USDA 160</strain>
    </source>
</reference>
<dbReference type="EMBL" id="JBEPTQ010000002">
    <property type="protein sequence ID" value="MET4721995.1"/>
    <property type="molecule type" value="Genomic_DNA"/>
</dbReference>
<name>A0ABV2RZJ4_BRAJP</name>
<protein>
    <submittedName>
        <fullName evidence="1">Uncharacterized protein</fullName>
    </submittedName>
</protein>
<dbReference type="RefSeq" id="WP_210161821.1">
    <property type="nucleotide sequence ID" value="NZ_CP066351.1"/>
</dbReference>
<comment type="caution">
    <text evidence="1">The sequence shown here is derived from an EMBL/GenBank/DDBJ whole genome shotgun (WGS) entry which is preliminary data.</text>
</comment>